<comment type="catalytic activity">
    <reaction evidence="5">
        <text>N(6)-[(R)-lipoyl]-L-lysyl-[protein] + 2-oxoglutarate + H(+) = N(6)-[(R)-S(8)-succinyldihydrolipoyl]-L-lysyl-[protein] + CO2</text>
        <dbReference type="Rhea" id="RHEA:12188"/>
        <dbReference type="Rhea" id="RHEA-COMP:10474"/>
        <dbReference type="Rhea" id="RHEA-COMP:20092"/>
        <dbReference type="ChEBI" id="CHEBI:15378"/>
        <dbReference type="ChEBI" id="CHEBI:16526"/>
        <dbReference type="ChEBI" id="CHEBI:16810"/>
        <dbReference type="ChEBI" id="CHEBI:83099"/>
        <dbReference type="ChEBI" id="CHEBI:83120"/>
        <dbReference type="EC" id="1.2.4.2"/>
    </reaction>
</comment>
<gene>
    <name evidence="7" type="ORF">Rhe02_61840</name>
</gene>
<dbReference type="InterPro" id="IPR009014">
    <property type="entry name" value="Transketo_C/PFOR_II"/>
</dbReference>
<evidence type="ECO:0000313" key="8">
    <source>
        <dbReference type="Proteomes" id="UP000612899"/>
    </source>
</evidence>
<proteinExistence type="predicted"/>
<dbReference type="InterPro" id="IPR033248">
    <property type="entry name" value="Transketolase_C"/>
</dbReference>
<evidence type="ECO:0000256" key="2">
    <source>
        <dbReference type="ARBA" id="ARBA00022532"/>
    </source>
</evidence>
<dbReference type="SUPFAM" id="SSF52518">
    <property type="entry name" value="Thiamin diphosphate-binding fold (THDP-binding)"/>
    <property type="match status" value="2"/>
</dbReference>
<dbReference type="GO" id="GO:0006099">
    <property type="term" value="P:tricarboxylic acid cycle"/>
    <property type="evidence" value="ECO:0007669"/>
    <property type="project" value="UniProtKB-KW"/>
</dbReference>
<dbReference type="GO" id="GO:0000287">
    <property type="term" value="F:magnesium ion binding"/>
    <property type="evidence" value="ECO:0007669"/>
    <property type="project" value="UniProtKB-ARBA"/>
</dbReference>
<keyword evidence="2" id="KW-0816">Tricarboxylic acid cycle</keyword>
<dbReference type="AlphaFoldDB" id="A0A8J3QDN3"/>
<keyword evidence="3" id="KW-0560">Oxidoreductase</keyword>
<reference evidence="7" key="1">
    <citation type="submission" date="2021-01" db="EMBL/GenBank/DDBJ databases">
        <title>Whole genome shotgun sequence of Rhizocola hellebori NBRC 109834.</title>
        <authorList>
            <person name="Komaki H."/>
            <person name="Tamura T."/>
        </authorList>
    </citation>
    <scope>NUCLEOTIDE SEQUENCE</scope>
    <source>
        <strain evidence="7">NBRC 109834</strain>
    </source>
</reference>
<dbReference type="Pfam" id="PF00676">
    <property type="entry name" value="E1_dh"/>
    <property type="match status" value="1"/>
</dbReference>
<dbReference type="InterPro" id="IPR029061">
    <property type="entry name" value="THDP-binding"/>
</dbReference>
<dbReference type="Proteomes" id="UP000612899">
    <property type="component" value="Unassembled WGS sequence"/>
</dbReference>
<evidence type="ECO:0000256" key="4">
    <source>
        <dbReference type="ARBA" id="ARBA00023052"/>
    </source>
</evidence>
<dbReference type="Gene3D" id="3.40.50.970">
    <property type="match status" value="2"/>
</dbReference>
<dbReference type="Pfam" id="PF02780">
    <property type="entry name" value="Transketolase_C"/>
    <property type="match status" value="1"/>
</dbReference>
<keyword evidence="8" id="KW-1185">Reference proteome</keyword>
<organism evidence="7 8">
    <name type="scientific">Rhizocola hellebori</name>
    <dbReference type="NCBI Taxonomy" id="1392758"/>
    <lineage>
        <taxon>Bacteria</taxon>
        <taxon>Bacillati</taxon>
        <taxon>Actinomycetota</taxon>
        <taxon>Actinomycetes</taxon>
        <taxon>Micromonosporales</taxon>
        <taxon>Micromonosporaceae</taxon>
        <taxon>Rhizocola</taxon>
    </lineage>
</organism>
<dbReference type="InterPro" id="IPR001017">
    <property type="entry name" value="DH_E1"/>
</dbReference>
<dbReference type="RefSeq" id="WP_239124151.1">
    <property type="nucleotide sequence ID" value="NZ_BONY01000045.1"/>
</dbReference>
<evidence type="ECO:0000259" key="6">
    <source>
        <dbReference type="SMART" id="SM00861"/>
    </source>
</evidence>
<dbReference type="SUPFAM" id="SSF52922">
    <property type="entry name" value="TK C-terminal domain-like"/>
    <property type="match status" value="1"/>
</dbReference>
<dbReference type="PANTHER" id="PTHR42980:SF1">
    <property type="entry name" value="2-OXOISOVALERATE DEHYDROGENASE SUBUNIT BETA, MITOCHONDRIAL"/>
    <property type="match status" value="1"/>
</dbReference>
<evidence type="ECO:0000256" key="5">
    <source>
        <dbReference type="ARBA" id="ARBA00051911"/>
    </source>
</evidence>
<name>A0A8J3QDN3_9ACTN</name>
<feature type="domain" description="Transketolase-like pyrimidine-binding" evidence="6">
    <location>
        <begin position="415"/>
        <end position="596"/>
    </location>
</feature>
<accession>A0A8J3QDN3</accession>
<dbReference type="GO" id="GO:0007584">
    <property type="term" value="P:response to nutrient"/>
    <property type="evidence" value="ECO:0007669"/>
    <property type="project" value="TreeGrafter"/>
</dbReference>
<evidence type="ECO:0000256" key="1">
    <source>
        <dbReference type="ARBA" id="ARBA00001964"/>
    </source>
</evidence>
<dbReference type="Gene3D" id="3.40.50.920">
    <property type="match status" value="1"/>
</dbReference>
<dbReference type="EMBL" id="BONY01000045">
    <property type="protein sequence ID" value="GIH08117.1"/>
    <property type="molecule type" value="Genomic_DNA"/>
</dbReference>
<comment type="cofactor">
    <cofactor evidence="1">
        <name>thiamine diphosphate</name>
        <dbReference type="ChEBI" id="CHEBI:58937"/>
    </cofactor>
</comment>
<dbReference type="InterPro" id="IPR005475">
    <property type="entry name" value="Transketolase-like_Pyr-bd"/>
</dbReference>
<evidence type="ECO:0000256" key="3">
    <source>
        <dbReference type="ARBA" id="ARBA00023002"/>
    </source>
</evidence>
<protein>
    <submittedName>
        <fullName evidence="7">MFS transporter</fullName>
    </submittedName>
</protein>
<comment type="caution">
    <text evidence="7">The sequence shown here is derived from an EMBL/GenBank/DDBJ whole genome shotgun (WGS) entry which is preliminary data.</text>
</comment>
<dbReference type="PANTHER" id="PTHR42980">
    <property type="entry name" value="2-OXOISOVALERATE DEHYDROGENASE SUBUNIT BETA-RELATED"/>
    <property type="match status" value="1"/>
</dbReference>
<dbReference type="GO" id="GO:0009083">
    <property type="term" value="P:branched-chain amino acid catabolic process"/>
    <property type="evidence" value="ECO:0007669"/>
    <property type="project" value="TreeGrafter"/>
</dbReference>
<keyword evidence="4" id="KW-0786">Thiamine pyrophosphate</keyword>
<dbReference type="SMART" id="SM00861">
    <property type="entry name" value="Transket_pyr"/>
    <property type="match status" value="1"/>
</dbReference>
<dbReference type="Pfam" id="PF02779">
    <property type="entry name" value="Transket_pyr"/>
    <property type="match status" value="1"/>
</dbReference>
<sequence length="755" mass="81147">MTEPNPDERLRRILSQWRPAEQQGDPQANIRPDSGLTGARALELFDAQLTSRHLDLTARRLRANDAGYYTISSAGHEGNAAVAAALRPTDPALLHYRSGAFYCARAGQLAEAKVDPIRDVLRGVVAAATDPISGGRHKVFGHPDLHIIPTTSTIASHLPRAVGLAFAIERNRLSKLDKPLIKVDWPRDAIAVCSFGDASVNHASATAAFNTVGWADFTGLRLPLLFVCEDNGLGISVRSPNGWVGAVLKSRPGLRYYYADGCDLAETYAVARSAVAWTRRHRRPAVLHLRTVRLMGHAGADAEQAYRTTAEIEHDLALDPLLATAKMLVDSGVATPMQLLSRYDEIGWRVTQAAEQVRHEPKLNTAAEVVAPLAPRRPVRVVTTVTKSGDRAAGALAAARERAFSGRLPEKGDPLTLAQTINAALTDVMLCHPQSLVFGEDVARKGGVYGVTKGLRDRFGPARVFDTLLDETSILGLSLGAGVGGLLPIPEIQYLAYLHNAEDQLRGEAASLRFFSSGKYRNPMVVRIAGLAYQQGFGGHFHNDHSVAVLRDIPGLVIAVPSRADDAADMLRTCIAAAEVDGTVSVFLEPIALYHTRDLHQTGDGGWLSRYTPPGMWGDTHAPVGRARVYPHGQADQLTIVTFGNGVRMSLRVAARLAEDGIGSRVVDLRWLSPLPIADLIREASATERVLVVDETRRTGGVAEGVIASLVDAGYVGSVRRIAAVDTFLPLGPATAHVLVGEADIERAARTLLGS</sequence>
<evidence type="ECO:0000313" key="7">
    <source>
        <dbReference type="EMBL" id="GIH08117.1"/>
    </source>
</evidence>
<dbReference type="GO" id="GO:0004591">
    <property type="term" value="F:oxoglutarate dehydrogenase (succinyl-transferring) activity"/>
    <property type="evidence" value="ECO:0007669"/>
    <property type="project" value="UniProtKB-EC"/>
</dbReference>